<evidence type="ECO:0000256" key="1">
    <source>
        <dbReference type="SAM" id="MobiDB-lite"/>
    </source>
</evidence>
<proteinExistence type="predicted"/>
<reference evidence="3 4" key="1">
    <citation type="submission" date="2019-10" db="EMBL/GenBank/DDBJ databases">
        <title>Assembly and Annotation for the nematode Trichostrongylus colubriformis.</title>
        <authorList>
            <person name="Martin J."/>
        </authorList>
    </citation>
    <scope>NUCLEOTIDE SEQUENCE [LARGE SCALE GENOMIC DNA]</scope>
    <source>
        <strain evidence="3">G859</strain>
        <tissue evidence="3">Whole worm</tissue>
    </source>
</reference>
<organism evidence="3 4">
    <name type="scientific">Trichostrongylus colubriformis</name>
    <name type="common">Black scour worm</name>
    <dbReference type="NCBI Taxonomy" id="6319"/>
    <lineage>
        <taxon>Eukaryota</taxon>
        <taxon>Metazoa</taxon>
        <taxon>Ecdysozoa</taxon>
        <taxon>Nematoda</taxon>
        <taxon>Chromadorea</taxon>
        <taxon>Rhabditida</taxon>
        <taxon>Rhabditina</taxon>
        <taxon>Rhabditomorpha</taxon>
        <taxon>Strongyloidea</taxon>
        <taxon>Trichostrongylidae</taxon>
        <taxon>Trichostrongylus</taxon>
    </lineage>
</organism>
<comment type="caution">
    <text evidence="3">The sequence shown here is derived from an EMBL/GenBank/DDBJ whole genome shotgun (WGS) entry which is preliminary data.</text>
</comment>
<protein>
    <submittedName>
        <fullName evidence="3">Uncharacterized protein</fullName>
    </submittedName>
</protein>
<evidence type="ECO:0000313" key="3">
    <source>
        <dbReference type="EMBL" id="KAK5982976.1"/>
    </source>
</evidence>
<feature type="region of interest" description="Disordered" evidence="1">
    <location>
        <begin position="1"/>
        <end position="84"/>
    </location>
</feature>
<dbReference type="EMBL" id="WIXE01008876">
    <property type="protein sequence ID" value="KAK5978903.1"/>
    <property type="molecule type" value="Genomic_DNA"/>
</dbReference>
<evidence type="ECO:0000313" key="2">
    <source>
        <dbReference type="EMBL" id="KAK5978903.1"/>
    </source>
</evidence>
<feature type="compositionally biased region" description="Basic residues" evidence="1">
    <location>
        <begin position="57"/>
        <end position="75"/>
    </location>
</feature>
<evidence type="ECO:0000313" key="4">
    <source>
        <dbReference type="Proteomes" id="UP001331761"/>
    </source>
</evidence>
<feature type="compositionally biased region" description="Basic and acidic residues" evidence="1">
    <location>
        <begin position="26"/>
        <end position="42"/>
    </location>
</feature>
<gene>
    <name evidence="3" type="ORF">GCK32_019872</name>
    <name evidence="2" type="ORF">GCK32_020689</name>
</gene>
<dbReference type="Proteomes" id="UP001331761">
    <property type="component" value="Unassembled WGS sequence"/>
</dbReference>
<keyword evidence="4" id="KW-1185">Reference proteome</keyword>
<accession>A0AAN8FP71</accession>
<sequence>MKAKDQKIESPNKKKKKSSSDLTTSLEKRKVLPSPRKRETVKRNKKNVTTIETSDGRHRKKDVTSIKPRKKKTRNPTKEITEGY</sequence>
<dbReference type="AlphaFoldDB" id="A0AAN8FP71"/>
<dbReference type="EMBL" id="WIXE01004491">
    <property type="protein sequence ID" value="KAK5982976.1"/>
    <property type="molecule type" value="Genomic_DNA"/>
</dbReference>
<feature type="compositionally biased region" description="Basic and acidic residues" evidence="1">
    <location>
        <begin position="1"/>
        <end position="12"/>
    </location>
</feature>
<name>A0AAN8FP71_TRICO</name>